<reference evidence="1" key="1">
    <citation type="submission" date="2020-09" db="EMBL/GenBank/DDBJ databases">
        <authorList>
            <person name="Kim M.K."/>
        </authorList>
    </citation>
    <scope>NUCLEOTIDE SEQUENCE</scope>
    <source>
        <strain evidence="1">BT664</strain>
    </source>
</reference>
<evidence type="ECO:0000313" key="1">
    <source>
        <dbReference type="EMBL" id="MBD2768452.1"/>
    </source>
</evidence>
<name>A0A927BEA1_9BACT</name>
<sequence length="80" mass="8628">MAGIPAFIFSLSDYVANHCTGGHCGYFGHSGPEEKSGVEVRSICKQKPVFFTRQTERVKEMGFSYQMLSDTGGMGGGRAS</sequence>
<dbReference type="EMBL" id="JACXAD010000011">
    <property type="protein sequence ID" value="MBD2768452.1"/>
    <property type="molecule type" value="Genomic_DNA"/>
</dbReference>
<evidence type="ECO:0000313" key="2">
    <source>
        <dbReference type="Proteomes" id="UP000612233"/>
    </source>
</evidence>
<protein>
    <submittedName>
        <fullName evidence="1">Uncharacterized protein</fullName>
    </submittedName>
</protein>
<accession>A0A927BEA1</accession>
<gene>
    <name evidence="1" type="ORF">IC235_11180</name>
</gene>
<proteinExistence type="predicted"/>
<comment type="caution">
    <text evidence="1">The sequence shown here is derived from an EMBL/GenBank/DDBJ whole genome shotgun (WGS) entry which is preliminary data.</text>
</comment>
<dbReference type="AlphaFoldDB" id="A0A927BEA1"/>
<organism evidence="1 2">
    <name type="scientific">Hymenobacter montanus</name>
    <dbReference type="NCBI Taxonomy" id="2771359"/>
    <lineage>
        <taxon>Bacteria</taxon>
        <taxon>Pseudomonadati</taxon>
        <taxon>Bacteroidota</taxon>
        <taxon>Cytophagia</taxon>
        <taxon>Cytophagales</taxon>
        <taxon>Hymenobacteraceae</taxon>
        <taxon>Hymenobacter</taxon>
    </lineage>
</organism>
<dbReference type="Proteomes" id="UP000612233">
    <property type="component" value="Unassembled WGS sequence"/>
</dbReference>
<keyword evidence="2" id="KW-1185">Reference proteome</keyword>
<dbReference type="RefSeq" id="WP_191005268.1">
    <property type="nucleotide sequence ID" value="NZ_JACXAD010000011.1"/>
</dbReference>